<evidence type="ECO:0000256" key="2">
    <source>
        <dbReference type="SAM" id="SignalP"/>
    </source>
</evidence>
<dbReference type="RefSeq" id="WP_008347510.1">
    <property type="nucleotide sequence ID" value="NZ_CP084285.1"/>
</dbReference>
<organism evidence="3 4">
    <name type="scientific">Caballeronia zhejiangensis</name>
    <dbReference type="NCBI Taxonomy" id="871203"/>
    <lineage>
        <taxon>Bacteria</taxon>
        <taxon>Pseudomonadati</taxon>
        <taxon>Pseudomonadota</taxon>
        <taxon>Betaproteobacteria</taxon>
        <taxon>Burkholderiales</taxon>
        <taxon>Burkholderiaceae</taxon>
        <taxon>Caballeronia</taxon>
    </lineage>
</organism>
<dbReference type="OrthoDB" id="8900424at2"/>
<evidence type="ECO:0000313" key="3">
    <source>
        <dbReference type="EMBL" id="KDR27093.1"/>
    </source>
</evidence>
<feature type="region of interest" description="Disordered" evidence="1">
    <location>
        <begin position="24"/>
        <end position="55"/>
    </location>
</feature>
<proteinExistence type="predicted"/>
<dbReference type="PANTHER" id="PTHR30383">
    <property type="entry name" value="THIOESTERASE 1/PROTEASE 1/LYSOPHOSPHOLIPASE L1"/>
    <property type="match status" value="1"/>
</dbReference>
<dbReference type="InterPro" id="IPR051532">
    <property type="entry name" value="Ester_Hydrolysis_Enzymes"/>
</dbReference>
<dbReference type="EMBL" id="JFHD01000028">
    <property type="protein sequence ID" value="KDR27093.1"/>
    <property type="molecule type" value="Genomic_DNA"/>
</dbReference>
<dbReference type="PANTHER" id="PTHR30383:SF5">
    <property type="entry name" value="SGNH HYDROLASE-TYPE ESTERASE DOMAIN-CONTAINING PROTEIN"/>
    <property type="match status" value="1"/>
</dbReference>
<evidence type="ECO:0008006" key="5">
    <source>
        <dbReference type="Google" id="ProtNLM"/>
    </source>
</evidence>
<dbReference type="SUPFAM" id="SSF52266">
    <property type="entry name" value="SGNH hydrolase"/>
    <property type="match status" value="2"/>
</dbReference>
<dbReference type="AlphaFoldDB" id="A0A656QF07"/>
<dbReference type="Proteomes" id="UP000027451">
    <property type="component" value="Unassembled WGS sequence"/>
</dbReference>
<keyword evidence="4" id="KW-1185">Reference proteome</keyword>
<dbReference type="GO" id="GO:0004622">
    <property type="term" value="F:phosphatidylcholine lysophospholipase activity"/>
    <property type="evidence" value="ECO:0007669"/>
    <property type="project" value="TreeGrafter"/>
</dbReference>
<feature type="compositionally biased region" description="Low complexity" evidence="1">
    <location>
        <begin position="27"/>
        <end position="55"/>
    </location>
</feature>
<protein>
    <recommendedName>
        <fullName evidence="5">SGNH hydrolase-type esterase domain-containing protein</fullName>
    </recommendedName>
</protein>
<dbReference type="PROSITE" id="PS51257">
    <property type="entry name" value="PROKAR_LIPOPROTEIN"/>
    <property type="match status" value="1"/>
</dbReference>
<comment type="caution">
    <text evidence="3">The sequence shown here is derived from an EMBL/GenBank/DDBJ whole genome shotgun (WGS) entry which is preliminary data.</text>
</comment>
<keyword evidence="2" id="KW-0732">Signal</keyword>
<reference evidence="3 4" key="1">
    <citation type="submission" date="2014-03" db="EMBL/GenBank/DDBJ databases">
        <title>Draft Genome Sequences of Four Burkholderia Strains.</title>
        <authorList>
            <person name="Liu X.Y."/>
            <person name="Li C.X."/>
            <person name="Xu J.H."/>
        </authorList>
    </citation>
    <scope>NUCLEOTIDE SEQUENCE [LARGE SCALE GENOMIC DNA]</scope>
    <source>
        <strain evidence="3 4">OP-1</strain>
    </source>
</reference>
<dbReference type="Gene3D" id="3.40.50.1110">
    <property type="entry name" value="SGNH hydrolase"/>
    <property type="match status" value="2"/>
</dbReference>
<feature type="chain" id="PRO_5024951567" description="SGNH hydrolase-type esterase domain-containing protein" evidence="2">
    <location>
        <begin position="19"/>
        <end position="335"/>
    </location>
</feature>
<dbReference type="InterPro" id="IPR036514">
    <property type="entry name" value="SGNH_hydro_sf"/>
</dbReference>
<feature type="signal peptide" evidence="2">
    <location>
        <begin position="1"/>
        <end position="18"/>
    </location>
</feature>
<evidence type="ECO:0000313" key="4">
    <source>
        <dbReference type="Proteomes" id="UP000027451"/>
    </source>
</evidence>
<name>A0A656QF07_9BURK</name>
<gene>
    <name evidence="3" type="ORF">BG60_18705</name>
</gene>
<sequence length="335" mass="33914">MNRIQARLAALAATSLLAACGGGGDSSSGVQSTSTATAPTPASEPAPAATPAGSSPNIVAIGDSLTQGVGSDIGGYPAILSGMLNNRTFANLGIGGQTSTQIAARVGALPSTVTVDGDAVPAGNTAVHLSSVSIDMLSTPADDVARSKPGTLCSVHGALQRTADGGPPSTTETYTFVRDSAGSAVPCAAGSAFLGDSEGYDTWTAIIWVGRNNGYDAQTVLADVKSIVQWLKPAGAHFAVLSIIKGDFTGEYAGGEVAKYLDDLNASLKAAYPDNFIDVESALVNAYNPSLPQDVIDHSHDIPPSSLRSDAIHLNDAGYTIVAGQVKALLASKNW</sequence>
<accession>A0A656QF07</accession>
<evidence type="ECO:0000256" key="1">
    <source>
        <dbReference type="SAM" id="MobiDB-lite"/>
    </source>
</evidence>